<dbReference type="Proteomes" id="UP001150941">
    <property type="component" value="Unassembled WGS sequence"/>
</dbReference>
<dbReference type="GO" id="GO:0016491">
    <property type="term" value="F:oxidoreductase activity"/>
    <property type="evidence" value="ECO:0007669"/>
    <property type="project" value="UniProtKB-KW"/>
</dbReference>
<comment type="similarity">
    <text evidence="3">Belongs to the nitroreductase family.</text>
</comment>
<dbReference type="InterPro" id="IPR000415">
    <property type="entry name" value="Nitroreductase-like"/>
</dbReference>
<keyword evidence="6" id="KW-0539">Nucleus</keyword>
<keyword evidence="5" id="KW-0560">Oxidoreductase</keyword>
<evidence type="ECO:0000256" key="1">
    <source>
        <dbReference type="ARBA" id="ARBA00004123"/>
    </source>
</evidence>
<dbReference type="GO" id="GO:0005634">
    <property type="term" value="C:nucleus"/>
    <property type="evidence" value="ECO:0007669"/>
    <property type="project" value="UniProtKB-SubCell"/>
</dbReference>
<dbReference type="EMBL" id="JAPQKS010000007">
    <property type="protein sequence ID" value="KAJ5220416.1"/>
    <property type="molecule type" value="Genomic_DNA"/>
</dbReference>
<evidence type="ECO:0000313" key="9">
    <source>
        <dbReference type="Proteomes" id="UP001150941"/>
    </source>
</evidence>
<dbReference type="CDD" id="cd02140">
    <property type="entry name" value="Frm2-like"/>
    <property type="match status" value="1"/>
</dbReference>
<accession>A0A9W9TF62</accession>
<reference evidence="8" key="2">
    <citation type="journal article" date="2023" name="IMA Fungus">
        <title>Comparative genomic study of the Penicillium genus elucidates a diverse pangenome and 15 lateral gene transfer events.</title>
        <authorList>
            <person name="Petersen C."/>
            <person name="Sorensen T."/>
            <person name="Nielsen M.R."/>
            <person name="Sondergaard T.E."/>
            <person name="Sorensen J.L."/>
            <person name="Fitzpatrick D.A."/>
            <person name="Frisvad J.C."/>
            <person name="Nielsen K.L."/>
        </authorList>
    </citation>
    <scope>NUCLEOTIDE SEQUENCE</scope>
    <source>
        <strain evidence="8">IBT 19713</strain>
    </source>
</reference>
<dbReference type="InterPro" id="IPR033877">
    <property type="entry name" value="Frm2/Hbn1"/>
</dbReference>
<dbReference type="OrthoDB" id="2138173at2759"/>
<dbReference type="Pfam" id="PF00881">
    <property type="entry name" value="Nitroreductase"/>
    <property type="match status" value="1"/>
</dbReference>
<dbReference type="PANTHER" id="PTHR43035">
    <property type="entry name" value="FATTY ACID REPRESSION MUTANT PROTEIN 2-RELATED"/>
    <property type="match status" value="1"/>
</dbReference>
<evidence type="ECO:0000256" key="5">
    <source>
        <dbReference type="ARBA" id="ARBA00023002"/>
    </source>
</evidence>
<evidence type="ECO:0000256" key="2">
    <source>
        <dbReference type="ARBA" id="ARBA00004496"/>
    </source>
</evidence>
<dbReference type="GO" id="GO:0034599">
    <property type="term" value="P:cellular response to oxidative stress"/>
    <property type="evidence" value="ECO:0007669"/>
    <property type="project" value="InterPro"/>
</dbReference>
<name>A0A9W9TF62_9EURO</name>
<dbReference type="FunFam" id="3.40.109.10:FF:000001">
    <property type="entry name" value="Nitroreductase family"/>
    <property type="match status" value="1"/>
</dbReference>
<keyword evidence="9" id="KW-1185">Reference proteome</keyword>
<dbReference type="Gene3D" id="3.40.109.10">
    <property type="entry name" value="NADH Oxidase"/>
    <property type="match status" value="1"/>
</dbReference>
<protein>
    <recommendedName>
        <fullName evidence="7">Nitroreductase domain-containing protein</fullName>
    </recommendedName>
</protein>
<gene>
    <name evidence="8" type="ORF">N7468_009620</name>
</gene>
<reference evidence="8" key="1">
    <citation type="submission" date="2022-11" db="EMBL/GenBank/DDBJ databases">
        <authorList>
            <person name="Petersen C."/>
        </authorList>
    </citation>
    <scope>NUCLEOTIDE SEQUENCE</scope>
    <source>
        <strain evidence="8">IBT 19713</strain>
    </source>
</reference>
<dbReference type="SUPFAM" id="SSF55469">
    <property type="entry name" value="FMN-dependent nitroreductase-like"/>
    <property type="match status" value="1"/>
</dbReference>
<keyword evidence="4" id="KW-0963">Cytoplasm</keyword>
<organism evidence="8 9">
    <name type="scientific">Penicillium chermesinum</name>
    <dbReference type="NCBI Taxonomy" id="63820"/>
    <lineage>
        <taxon>Eukaryota</taxon>
        <taxon>Fungi</taxon>
        <taxon>Dikarya</taxon>
        <taxon>Ascomycota</taxon>
        <taxon>Pezizomycotina</taxon>
        <taxon>Eurotiomycetes</taxon>
        <taxon>Eurotiomycetidae</taxon>
        <taxon>Eurotiales</taxon>
        <taxon>Aspergillaceae</taxon>
        <taxon>Penicillium</taxon>
    </lineage>
</organism>
<feature type="domain" description="Nitroreductase" evidence="7">
    <location>
        <begin position="12"/>
        <end position="182"/>
    </location>
</feature>
<evidence type="ECO:0000256" key="4">
    <source>
        <dbReference type="ARBA" id="ARBA00022490"/>
    </source>
</evidence>
<dbReference type="GeneID" id="83206219"/>
<evidence type="ECO:0000256" key="3">
    <source>
        <dbReference type="ARBA" id="ARBA00007118"/>
    </source>
</evidence>
<evidence type="ECO:0000259" key="7">
    <source>
        <dbReference type="Pfam" id="PF00881"/>
    </source>
</evidence>
<proteinExistence type="inferred from homology"/>
<comment type="caution">
    <text evidence="8">The sequence shown here is derived from an EMBL/GenBank/DDBJ whole genome shotgun (WGS) entry which is preliminary data.</text>
</comment>
<evidence type="ECO:0000313" key="8">
    <source>
        <dbReference type="EMBL" id="KAJ5220416.1"/>
    </source>
</evidence>
<dbReference type="RefSeq" id="XP_058327246.1">
    <property type="nucleotide sequence ID" value="XM_058478916.1"/>
</dbReference>
<dbReference type="AlphaFoldDB" id="A0A9W9TF62"/>
<comment type="subcellular location">
    <subcellularLocation>
        <location evidence="2">Cytoplasm</location>
    </subcellularLocation>
    <subcellularLocation>
        <location evidence="1">Nucleus</location>
    </subcellularLocation>
</comment>
<dbReference type="InterPro" id="IPR029479">
    <property type="entry name" value="Nitroreductase"/>
</dbReference>
<sequence length="231" mass="26254">MSAIASSFIEGLKGRRSIYALTNESTVPNERIEGLISEVLQHTPSAFNTQTTRIVVLLKEQHEKLWDIAYETAFAASTPEMFEKLYKPRIAMFRAAYGTVLFYEDPAPFEALKTKWPMLVEKFPEWSLQTSGMHQLGVWTLLETEGLGASLQHYSPLIDDRVSHEWDIPAAWSLQAQLVFGKPIGPPREKTFEPVEKRLFVHVLHELPGLDRTPAGLFLEVHEPSDHENIV</sequence>
<evidence type="ECO:0000256" key="6">
    <source>
        <dbReference type="ARBA" id="ARBA00023242"/>
    </source>
</evidence>
<dbReference type="PANTHER" id="PTHR43035:SF1">
    <property type="entry name" value="FATTY ACID REPRESSION MUTANT PROTEIN 2-RELATED"/>
    <property type="match status" value="1"/>
</dbReference>
<dbReference type="GO" id="GO:0005737">
    <property type="term" value="C:cytoplasm"/>
    <property type="evidence" value="ECO:0007669"/>
    <property type="project" value="UniProtKB-SubCell"/>
</dbReference>